<evidence type="ECO:0000256" key="10">
    <source>
        <dbReference type="ARBA" id="ARBA00023136"/>
    </source>
</evidence>
<keyword evidence="4 13" id="KW-0812">Transmembrane</keyword>
<name>A0ABQ9UXL7_SAGOE</name>
<evidence type="ECO:0000256" key="4">
    <source>
        <dbReference type="ARBA" id="ARBA00022692"/>
    </source>
</evidence>
<evidence type="ECO:0000313" key="15">
    <source>
        <dbReference type="EMBL" id="KAK2101560.1"/>
    </source>
</evidence>
<feature type="compositionally biased region" description="Acidic residues" evidence="12">
    <location>
        <begin position="489"/>
        <end position="499"/>
    </location>
</feature>
<proteinExistence type="predicted"/>
<dbReference type="EMBL" id="JASSZA010000009">
    <property type="protein sequence ID" value="KAK2101560.1"/>
    <property type="molecule type" value="Genomic_DNA"/>
</dbReference>
<protein>
    <recommendedName>
        <fullName evidence="14">Calsyntenin C-terminal domain-containing protein</fullName>
    </recommendedName>
</protein>
<keyword evidence="8" id="KW-0130">Cell adhesion</keyword>
<feature type="transmembrane region" description="Helical" evidence="13">
    <location>
        <begin position="405"/>
        <end position="430"/>
    </location>
</feature>
<feature type="region of interest" description="Disordered" evidence="12">
    <location>
        <begin position="355"/>
        <end position="400"/>
    </location>
</feature>
<feature type="domain" description="Calsyntenin C-terminal" evidence="14">
    <location>
        <begin position="23"/>
        <end position="173"/>
    </location>
</feature>
<keyword evidence="9 13" id="KW-1133">Transmembrane helix</keyword>
<evidence type="ECO:0000256" key="11">
    <source>
        <dbReference type="ARBA" id="ARBA00023180"/>
    </source>
</evidence>
<feature type="region of interest" description="Disordered" evidence="12">
    <location>
        <begin position="479"/>
        <end position="518"/>
    </location>
</feature>
<evidence type="ECO:0000256" key="2">
    <source>
        <dbReference type="ARBA" id="ARBA00004479"/>
    </source>
</evidence>
<dbReference type="Pfam" id="PF19699">
    <property type="entry name" value="CLSTN_C"/>
    <property type="match status" value="2"/>
</dbReference>
<accession>A0ABQ9UXL7</accession>
<dbReference type="InterPro" id="IPR045588">
    <property type="entry name" value="CLSTN_C"/>
</dbReference>
<evidence type="ECO:0000256" key="7">
    <source>
        <dbReference type="ARBA" id="ARBA00022837"/>
    </source>
</evidence>
<evidence type="ECO:0000256" key="12">
    <source>
        <dbReference type="SAM" id="MobiDB-lite"/>
    </source>
</evidence>
<keyword evidence="11" id="KW-0325">Glycoprotein</keyword>
<evidence type="ECO:0000256" key="5">
    <source>
        <dbReference type="ARBA" id="ARBA00022729"/>
    </source>
</evidence>
<organism evidence="15 16">
    <name type="scientific">Saguinus oedipus</name>
    <name type="common">Cotton-top tamarin</name>
    <name type="synonym">Oedipomidas oedipus</name>
    <dbReference type="NCBI Taxonomy" id="9490"/>
    <lineage>
        <taxon>Eukaryota</taxon>
        <taxon>Metazoa</taxon>
        <taxon>Chordata</taxon>
        <taxon>Craniata</taxon>
        <taxon>Vertebrata</taxon>
        <taxon>Euteleostomi</taxon>
        <taxon>Mammalia</taxon>
        <taxon>Eutheria</taxon>
        <taxon>Euarchontoglires</taxon>
        <taxon>Primates</taxon>
        <taxon>Haplorrhini</taxon>
        <taxon>Platyrrhini</taxon>
        <taxon>Cebidae</taxon>
        <taxon>Callitrichinae</taxon>
        <taxon>Saguinus</taxon>
    </lineage>
</organism>
<keyword evidence="3" id="KW-1003">Cell membrane</keyword>
<comment type="caution">
    <text evidence="15">The sequence shown here is derived from an EMBL/GenBank/DDBJ whole genome shotgun (WGS) entry which is preliminary data.</text>
</comment>
<evidence type="ECO:0000256" key="6">
    <source>
        <dbReference type="ARBA" id="ARBA00022737"/>
    </source>
</evidence>
<feature type="compositionally biased region" description="Polar residues" evidence="12">
    <location>
        <begin position="166"/>
        <end position="176"/>
    </location>
</feature>
<reference evidence="15 16" key="1">
    <citation type="submission" date="2023-05" db="EMBL/GenBank/DDBJ databases">
        <title>B98-5 Cell Line De Novo Hybrid Assembly: An Optical Mapping Approach.</title>
        <authorList>
            <person name="Kananen K."/>
            <person name="Auerbach J.A."/>
            <person name="Kautto E."/>
            <person name="Blachly J.S."/>
        </authorList>
    </citation>
    <scope>NUCLEOTIDE SEQUENCE [LARGE SCALE GENOMIC DNA]</scope>
    <source>
        <strain evidence="15">B95-8</strain>
        <tissue evidence="15">Cell line</tissue>
    </source>
</reference>
<keyword evidence="6" id="KW-0677">Repeat</keyword>
<feature type="domain" description="Calsyntenin C-terminal" evidence="14">
    <location>
        <begin position="404"/>
        <end position="474"/>
    </location>
</feature>
<keyword evidence="10 13" id="KW-0472">Membrane</keyword>
<evidence type="ECO:0000256" key="9">
    <source>
        <dbReference type="ARBA" id="ARBA00022989"/>
    </source>
</evidence>
<evidence type="ECO:0000256" key="1">
    <source>
        <dbReference type="ARBA" id="ARBA00004236"/>
    </source>
</evidence>
<evidence type="ECO:0000259" key="14">
    <source>
        <dbReference type="Pfam" id="PF19699"/>
    </source>
</evidence>
<evidence type="ECO:0000256" key="8">
    <source>
        <dbReference type="ARBA" id="ARBA00022889"/>
    </source>
</evidence>
<keyword evidence="5" id="KW-0732">Signal</keyword>
<evidence type="ECO:0000256" key="3">
    <source>
        <dbReference type="ARBA" id="ARBA00022475"/>
    </source>
</evidence>
<feature type="region of interest" description="Disordered" evidence="12">
    <location>
        <begin position="1"/>
        <end position="26"/>
    </location>
</feature>
<evidence type="ECO:0000313" key="16">
    <source>
        <dbReference type="Proteomes" id="UP001266305"/>
    </source>
</evidence>
<gene>
    <name evidence="15" type="ORF">P7K49_019226</name>
</gene>
<keyword evidence="7" id="KW-0106">Calcium</keyword>
<keyword evidence="16" id="KW-1185">Reference proteome</keyword>
<sequence length="518" mass="56354">MAGSQSPCGPFGSDPDPTLPNPVTDTRMSDEIVHNLDGCEISLVGDDLDPERESLLLDTSSLQQRGLELTNTSAYLTIAGVESITVYEEILRQARYRLRHGAALYARKFRLSCSEMNGRYSSNEFIVEVNVLHSMNRVAHPSHVLSSQQFLHRGHQPPPEMAGHSLASSHRNSSTQLGNTDLASPVFTLEPVSGEHAPAESAAIELCVCVLEAGRAVFTAARSVALVAHACSVYVFLQGLACAAQLVGSWVTLLTWLYCALLETVRCVPLLPLCEEVAGWLVWASMQAGRGLARVWGVATFVQLCAHTVFLGMYLCMHICFAAISSKVHVRVHVPFRVSLPFRVHAPLSLGIKVGQQGRKQGRATGEASTPQRERLGKQKPQTSRSPKPTRRREISRSRREFSPVIPSAATLIIVVCVGFLVLMVVLGLVRIHSLHRRVSGAGGPPGTSSDPKDPDLFWDDSALTIIVNPMESYQNRQACVAGAAGGQQEDEDSSDSEAADSPSSDERRIIETPPHRY</sequence>
<feature type="compositionally biased region" description="Basic and acidic residues" evidence="12">
    <location>
        <begin position="505"/>
        <end position="518"/>
    </location>
</feature>
<dbReference type="Proteomes" id="UP001266305">
    <property type="component" value="Unassembled WGS sequence"/>
</dbReference>
<comment type="subcellular location">
    <subcellularLocation>
        <location evidence="1">Cell membrane</location>
    </subcellularLocation>
    <subcellularLocation>
        <location evidence="2">Membrane</location>
        <topology evidence="2">Single-pass type I membrane protein</topology>
    </subcellularLocation>
</comment>
<evidence type="ECO:0000256" key="13">
    <source>
        <dbReference type="SAM" id="Phobius"/>
    </source>
</evidence>
<feature type="region of interest" description="Disordered" evidence="12">
    <location>
        <begin position="153"/>
        <end position="176"/>
    </location>
</feature>
<dbReference type="PANTHER" id="PTHR14139:SF5">
    <property type="entry name" value="CALSYNTENIN-3"/>
    <property type="match status" value="1"/>
</dbReference>
<dbReference type="PANTHER" id="PTHR14139">
    <property type="entry name" value="CALSYNTENIN"/>
    <property type="match status" value="1"/>
</dbReference>